<accession>A0ABS5VNU9</accession>
<gene>
    <name evidence="1" type="ORF">KK060_07500</name>
</gene>
<dbReference type="Proteomes" id="UP000772618">
    <property type="component" value="Unassembled WGS sequence"/>
</dbReference>
<protein>
    <submittedName>
        <fullName evidence="1">Methyltransferase domain-containing protein</fullName>
    </submittedName>
</protein>
<reference evidence="1 2" key="1">
    <citation type="submission" date="2021-05" db="EMBL/GenBank/DDBJ databases">
        <title>A Polyphasic approach of four new species of the genus Ohtaekwangia: Ohtaekwangia histidinii sp. nov., Ohtaekwangia cretensis sp. nov., Ohtaekwangia indiensis sp. nov., Ohtaekwangia reichenbachii sp. nov. from diverse environment.</title>
        <authorList>
            <person name="Octaviana S."/>
        </authorList>
    </citation>
    <scope>NUCLEOTIDE SEQUENCE [LARGE SCALE GENOMIC DNA]</scope>
    <source>
        <strain evidence="1 2">PWU20</strain>
    </source>
</reference>
<keyword evidence="1" id="KW-0808">Transferase</keyword>
<sequence>MLTAIDHTLTKESFEIQRCKTCDLMFTSPRPENDLLGKYYESKDYTSHTIKNQGLVDMVYRTARTFTLQWKYRLVTKETTKQWLSIMDYGCGTGEFLNYCQEKGHHVQGIEPNHQAGEIARAKGLNVESKISNNNNPAFDTITLWHVLEHIPDLNEVLTQLHQMLDSKGKVFIAVPNRESADAKHYQDNWAAYDVPRHLWHFSKNNIQMLFEKHGFILDDIIPMKLDAYYVSLLSEKYKRGSTTLVTMVKAFYQGAISNYQAKENTNYSSLIYKLSKK</sequence>
<dbReference type="Pfam" id="PF13489">
    <property type="entry name" value="Methyltransf_23"/>
    <property type="match status" value="1"/>
</dbReference>
<dbReference type="SUPFAM" id="SSF53335">
    <property type="entry name" value="S-adenosyl-L-methionine-dependent methyltransferases"/>
    <property type="match status" value="1"/>
</dbReference>
<dbReference type="PANTHER" id="PTHR43861">
    <property type="entry name" value="TRANS-ACONITATE 2-METHYLTRANSFERASE-RELATED"/>
    <property type="match status" value="1"/>
</dbReference>
<dbReference type="Gene3D" id="3.40.50.150">
    <property type="entry name" value="Vaccinia Virus protein VP39"/>
    <property type="match status" value="1"/>
</dbReference>
<proteinExistence type="predicted"/>
<dbReference type="EMBL" id="JAHESD010000011">
    <property type="protein sequence ID" value="MBT1703119.1"/>
    <property type="molecule type" value="Genomic_DNA"/>
</dbReference>
<keyword evidence="1" id="KW-0489">Methyltransferase</keyword>
<keyword evidence="2" id="KW-1185">Reference proteome</keyword>
<dbReference type="InterPro" id="IPR029063">
    <property type="entry name" value="SAM-dependent_MTases_sf"/>
</dbReference>
<evidence type="ECO:0000313" key="1">
    <source>
        <dbReference type="EMBL" id="MBT1703119.1"/>
    </source>
</evidence>
<dbReference type="GO" id="GO:0032259">
    <property type="term" value="P:methylation"/>
    <property type="evidence" value="ECO:0007669"/>
    <property type="project" value="UniProtKB-KW"/>
</dbReference>
<organism evidence="1 2">
    <name type="scientific">Chryseosolibacter indicus</name>
    <dbReference type="NCBI Taxonomy" id="2782351"/>
    <lineage>
        <taxon>Bacteria</taxon>
        <taxon>Pseudomonadati</taxon>
        <taxon>Bacteroidota</taxon>
        <taxon>Cytophagia</taxon>
        <taxon>Cytophagales</taxon>
        <taxon>Chryseotaleaceae</taxon>
        <taxon>Chryseosolibacter</taxon>
    </lineage>
</organism>
<evidence type="ECO:0000313" key="2">
    <source>
        <dbReference type="Proteomes" id="UP000772618"/>
    </source>
</evidence>
<name>A0ABS5VNU9_9BACT</name>
<dbReference type="GO" id="GO:0008168">
    <property type="term" value="F:methyltransferase activity"/>
    <property type="evidence" value="ECO:0007669"/>
    <property type="project" value="UniProtKB-KW"/>
</dbReference>
<comment type="caution">
    <text evidence="1">The sequence shown here is derived from an EMBL/GenBank/DDBJ whole genome shotgun (WGS) entry which is preliminary data.</text>
</comment>